<dbReference type="PANTHER" id="PTHR33332">
    <property type="entry name" value="REVERSE TRANSCRIPTASE DOMAIN-CONTAINING PROTEIN"/>
    <property type="match status" value="1"/>
</dbReference>
<dbReference type="InterPro" id="IPR000477">
    <property type="entry name" value="RT_dom"/>
</dbReference>
<dbReference type="SUPFAM" id="SSF56672">
    <property type="entry name" value="DNA/RNA polymerases"/>
    <property type="match status" value="1"/>
</dbReference>
<keyword evidence="2" id="KW-0378">Hydrolase</keyword>
<keyword evidence="2" id="KW-0548">Nucleotidyltransferase</keyword>
<dbReference type="InterPro" id="IPR043502">
    <property type="entry name" value="DNA/RNA_pol_sf"/>
</dbReference>
<feature type="non-terminal residue" evidence="2">
    <location>
        <position position="200"/>
    </location>
</feature>
<keyword evidence="2" id="KW-0540">Nuclease</keyword>
<dbReference type="EMBL" id="GDID01005491">
    <property type="protein sequence ID" value="JAP91115.1"/>
    <property type="molecule type" value="Transcribed_RNA"/>
</dbReference>
<evidence type="ECO:0000313" key="2">
    <source>
        <dbReference type="EMBL" id="JAP91115.1"/>
    </source>
</evidence>
<dbReference type="InterPro" id="IPR043128">
    <property type="entry name" value="Rev_trsase/Diguanyl_cyclase"/>
</dbReference>
<dbReference type="AlphaFoldDB" id="A0A146K5H8"/>
<reference evidence="2" key="1">
    <citation type="submission" date="2015-07" db="EMBL/GenBank/DDBJ databases">
        <title>Adaptation to a free-living lifestyle via gene acquisitions in the diplomonad Trepomonas sp. PC1.</title>
        <authorList>
            <person name="Xu F."/>
            <person name="Jerlstrom-Hultqvist J."/>
            <person name="Kolisko M."/>
            <person name="Simpson A.G.B."/>
            <person name="Roger A.J."/>
            <person name="Svard S.G."/>
            <person name="Andersson J.O."/>
        </authorList>
    </citation>
    <scope>NUCLEOTIDE SEQUENCE</scope>
    <source>
        <strain evidence="2">PC1</strain>
    </source>
</reference>
<proteinExistence type="predicted"/>
<protein>
    <submittedName>
        <fullName evidence="2">Reverse transcriptase/endonuclease</fullName>
    </submittedName>
</protein>
<dbReference type="Gene3D" id="3.30.70.270">
    <property type="match status" value="1"/>
</dbReference>
<feature type="domain" description="Reverse transcriptase" evidence="1">
    <location>
        <begin position="1"/>
        <end position="138"/>
    </location>
</feature>
<gene>
    <name evidence="2" type="ORF">TPC1_17361</name>
</gene>
<name>A0A146K5H8_9EUKA</name>
<dbReference type="GO" id="GO:0004519">
    <property type="term" value="F:endonuclease activity"/>
    <property type="evidence" value="ECO:0007669"/>
    <property type="project" value="UniProtKB-KW"/>
</dbReference>
<keyword evidence="2" id="KW-0255">Endonuclease</keyword>
<sequence>MTTIDITNAFNSTPHNVIFNALNRMAVSPQFQKYLRMFLKQRECNLGKNIQCGVPQGDSLSMQLFCISINKIIQQIEKKYEVVVYADDILIGHESKISSDQIIGECQKMFSTIGLEINPNKCKSTENNQEIIFMGQRFMKTSPISRADHLLATARQCIDVIDFAPLSLQIKLLMLSLIAISKVNFGPLIQQAPIDNSKEK</sequence>
<evidence type="ECO:0000259" key="1">
    <source>
        <dbReference type="PROSITE" id="PS50878"/>
    </source>
</evidence>
<dbReference type="PROSITE" id="PS50878">
    <property type="entry name" value="RT_POL"/>
    <property type="match status" value="1"/>
</dbReference>
<dbReference type="Pfam" id="PF00078">
    <property type="entry name" value="RVT_1"/>
    <property type="match status" value="1"/>
</dbReference>
<dbReference type="GO" id="GO:0003964">
    <property type="term" value="F:RNA-directed DNA polymerase activity"/>
    <property type="evidence" value="ECO:0007669"/>
    <property type="project" value="UniProtKB-KW"/>
</dbReference>
<accession>A0A146K5H8</accession>
<keyword evidence="2" id="KW-0808">Transferase</keyword>
<organism evidence="2">
    <name type="scientific">Trepomonas sp. PC1</name>
    <dbReference type="NCBI Taxonomy" id="1076344"/>
    <lineage>
        <taxon>Eukaryota</taxon>
        <taxon>Metamonada</taxon>
        <taxon>Diplomonadida</taxon>
        <taxon>Hexamitidae</taxon>
        <taxon>Hexamitinae</taxon>
        <taxon>Trepomonas</taxon>
    </lineage>
</organism>
<keyword evidence="2" id="KW-0695">RNA-directed DNA polymerase</keyword>